<dbReference type="EMBL" id="JH818550">
    <property type="protein sequence ID" value="EKC29804.1"/>
    <property type="molecule type" value="Genomic_DNA"/>
</dbReference>
<dbReference type="AlphaFoldDB" id="K1QFA6"/>
<sequence length="134" mass="15876">MRPSEIYYSQDSIKNTFDNGQSIYSTLRMCKEDPFEIDLIPRMRVCMKNGKWFTLDNRRLWVFRGLEESGHITLVDVIRVSSDRLTARKFTTTNGGVSVRIRQPRVDFDDQDGYDDDELFDGSDDFLDFDDFWY</sequence>
<accession>K1QFA6</accession>
<dbReference type="InParanoid" id="K1QFA6"/>
<reference evidence="1" key="1">
    <citation type="journal article" date="2012" name="Nature">
        <title>The oyster genome reveals stress adaptation and complexity of shell formation.</title>
        <authorList>
            <person name="Zhang G."/>
            <person name="Fang X."/>
            <person name="Guo X."/>
            <person name="Li L."/>
            <person name="Luo R."/>
            <person name="Xu F."/>
            <person name="Yang P."/>
            <person name="Zhang L."/>
            <person name="Wang X."/>
            <person name="Qi H."/>
            <person name="Xiong Z."/>
            <person name="Que H."/>
            <person name="Xie Y."/>
            <person name="Holland P.W."/>
            <person name="Paps J."/>
            <person name="Zhu Y."/>
            <person name="Wu F."/>
            <person name="Chen Y."/>
            <person name="Wang J."/>
            <person name="Peng C."/>
            <person name="Meng J."/>
            <person name="Yang L."/>
            <person name="Liu J."/>
            <person name="Wen B."/>
            <person name="Zhang N."/>
            <person name="Huang Z."/>
            <person name="Zhu Q."/>
            <person name="Feng Y."/>
            <person name="Mount A."/>
            <person name="Hedgecock D."/>
            <person name="Xu Z."/>
            <person name="Liu Y."/>
            <person name="Domazet-Loso T."/>
            <person name="Du Y."/>
            <person name="Sun X."/>
            <person name="Zhang S."/>
            <person name="Liu B."/>
            <person name="Cheng P."/>
            <person name="Jiang X."/>
            <person name="Li J."/>
            <person name="Fan D."/>
            <person name="Wang W."/>
            <person name="Fu W."/>
            <person name="Wang T."/>
            <person name="Wang B."/>
            <person name="Zhang J."/>
            <person name="Peng Z."/>
            <person name="Li Y."/>
            <person name="Li N."/>
            <person name="Wang J."/>
            <person name="Chen M."/>
            <person name="He Y."/>
            <person name="Tan F."/>
            <person name="Song X."/>
            <person name="Zheng Q."/>
            <person name="Huang R."/>
            <person name="Yang H."/>
            <person name="Du X."/>
            <person name="Chen L."/>
            <person name="Yang M."/>
            <person name="Gaffney P.M."/>
            <person name="Wang S."/>
            <person name="Luo L."/>
            <person name="She Z."/>
            <person name="Ming Y."/>
            <person name="Huang W."/>
            <person name="Zhang S."/>
            <person name="Huang B."/>
            <person name="Zhang Y."/>
            <person name="Qu T."/>
            <person name="Ni P."/>
            <person name="Miao G."/>
            <person name="Wang J."/>
            <person name="Wang Q."/>
            <person name="Steinberg C.E."/>
            <person name="Wang H."/>
            <person name="Li N."/>
            <person name="Qian L."/>
            <person name="Zhang G."/>
            <person name="Li Y."/>
            <person name="Yang H."/>
            <person name="Liu X."/>
            <person name="Wang J."/>
            <person name="Yin Y."/>
            <person name="Wang J."/>
        </authorList>
    </citation>
    <scope>NUCLEOTIDE SEQUENCE [LARGE SCALE GENOMIC DNA]</scope>
    <source>
        <strain evidence="1">05x7-T-G4-1.051#20</strain>
    </source>
</reference>
<gene>
    <name evidence="1" type="ORF">CGI_10011219</name>
</gene>
<proteinExistence type="predicted"/>
<protein>
    <submittedName>
        <fullName evidence="1">Uncharacterized protein</fullName>
    </submittedName>
</protein>
<organism evidence="1">
    <name type="scientific">Magallana gigas</name>
    <name type="common">Pacific oyster</name>
    <name type="synonym">Crassostrea gigas</name>
    <dbReference type="NCBI Taxonomy" id="29159"/>
    <lineage>
        <taxon>Eukaryota</taxon>
        <taxon>Metazoa</taxon>
        <taxon>Spiralia</taxon>
        <taxon>Lophotrochozoa</taxon>
        <taxon>Mollusca</taxon>
        <taxon>Bivalvia</taxon>
        <taxon>Autobranchia</taxon>
        <taxon>Pteriomorphia</taxon>
        <taxon>Ostreida</taxon>
        <taxon>Ostreoidea</taxon>
        <taxon>Ostreidae</taxon>
        <taxon>Magallana</taxon>
    </lineage>
</organism>
<evidence type="ECO:0000313" key="1">
    <source>
        <dbReference type="EMBL" id="EKC29804.1"/>
    </source>
</evidence>
<dbReference type="HOGENOM" id="CLU_1919076_0_0_1"/>
<name>K1QFA6_MAGGI</name>